<evidence type="ECO:0000256" key="1">
    <source>
        <dbReference type="ARBA" id="ARBA00001946"/>
    </source>
</evidence>
<dbReference type="Pfam" id="PF00990">
    <property type="entry name" value="GGDEF"/>
    <property type="match status" value="1"/>
</dbReference>
<dbReference type="GO" id="GO:0052621">
    <property type="term" value="F:diguanylate cyclase activity"/>
    <property type="evidence" value="ECO:0007669"/>
    <property type="project" value="UniProtKB-EC"/>
</dbReference>
<comment type="caution">
    <text evidence="6">The sequence shown here is derived from an EMBL/GenBank/DDBJ whole genome shotgun (WGS) entry which is preliminary data.</text>
</comment>
<keyword evidence="4" id="KW-0472">Membrane</keyword>
<dbReference type="NCBIfam" id="TIGR00254">
    <property type="entry name" value="GGDEF"/>
    <property type="match status" value="1"/>
</dbReference>
<keyword evidence="4" id="KW-1133">Transmembrane helix</keyword>
<dbReference type="GO" id="GO:0043709">
    <property type="term" value="P:cell adhesion involved in single-species biofilm formation"/>
    <property type="evidence" value="ECO:0007669"/>
    <property type="project" value="TreeGrafter"/>
</dbReference>
<dbReference type="Gene3D" id="3.30.70.270">
    <property type="match status" value="1"/>
</dbReference>
<dbReference type="RefSeq" id="WP_248008526.1">
    <property type="nucleotide sequence ID" value="NZ_JAJHVV010000005.1"/>
</dbReference>
<proteinExistence type="predicted"/>
<evidence type="ECO:0000313" key="6">
    <source>
        <dbReference type="EMBL" id="MCK6263438.1"/>
    </source>
</evidence>
<dbReference type="SMART" id="SM00267">
    <property type="entry name" value="GGDEF"/>
    <property type="match status" value="1"/>
</dbReference>
<feature type="domain" description="GGDEF" evidence="5">
    <location>
        <begin position="289"/>
        <end position="417"/>
    </location>
</feature>
<dbReference type="AlphaFoldDB" id="A0A9X2BL13"/>
<dbReference type="PANTHER" id="PTHR45138:SF9">
    <property type="entry name" value="DIGUANYLATE CYCLASE DGCM-RELATED"/>
    <property type="match status" value="1"/>
</dbReference>
<dbReference type="InterPro" id="IPR043128">
    <property type="entry name" value="Rev_trsase/Diguanyl_cyclase"/>
</dbReference>
<comment type="catalytic activity">
    <reaction evidence="3">
        <text>2 GTP = 3',3'-c-di-GMP + 2 diphosphate</text>
        <dbReference type="Rhea" id="RHEA:24898"/>
        <dbReference type="ChEBI" id="CHEBI:33019"/>
        <dbReference type="ChEBI" id="CHEBI:37565"/>
        <dbReference type="ChEBI" id="CHEBI:58805"/>
        <dbReference type="EC" id="2.7.7.65"/>
    </reaction>
</comment>
<evidence type="ECO:0000256" key="4">
    <source>
        <dbReference type="SAM" id="Phobius"/>
    </source>
</evidence>
<dbReference type="InterPro" id="IPR029787">
    <property type="entry name" value="Nucleotide_cyclase"/>
</dbReference>
<dbReference type="InterPro" id="IPR000160">
    <property type="entry name" value="GGDEF_dom"/>
</dbReference>
<evidence type="ECO:0000256" key="2">
    <source>
        <dbReference type="ARBA" id="ARBA00012528"/>
    </source>
</evidence>
<name>A0A9X2BL13_9VIBR</name>
<keyword evidence="4" id="KW-0812">Transmembrane</keyword>
<dbReference type="EC" id="2.7.7.65" evidence="2"/>
<dbReference type="SUPFAM" id="SSF55073">
    <property type="entry name" value="Nucleotide cyclase"/>
    <property type="match status" value="1"/>
</dbReference>
<dbReference type="InterPro" id="IPR050469">
    <property type="entry name" value="Diguanylate_Cyclase"/>
</dbReference>
<comment type="cofactor">
    <cofactor evidence="1">
        <name>Mg(2+)</name>
        <dbReference type="ChEBI" id="CHEBI:18420"/>
    </cofactor>
</comment>
<dbReference type="EMBL" id="JAJHVV010000005">
    <property type="protein sequence ID" value="MCK6263438.1"/>
    <property type="molecule type" value="Genomic_DNA"/>
</dbReference>
<dbReference type="GO" id="GO:1902201">
    <property type="term" value="P:negative regulation of bacterial-type flagellum-dependent cell motility"/>
    <property type="evidence" value="ECO:0007669"/>
    <property type="project" value="TreeGrafter"/>
</dbReference>
<protein>
    <recommendedName>
        <fullName evidence="2">diguanylate cyclase</fullName>
        <ecNumber evidence="2">2.7.7.65</ecNumber>
    </recommendedName>
</protein>
<feature type="transmembrane region" description="Helical" evidence="4">
    <location>
        <begin position="215"/>
        <end position="239"/>
    </location>
</feature>
<dbReference type="FunFam" id="3.30.70.270:FF:000001">
    <property type="entry name" value="Diguanylate cyclase domain protein"/>
    <property type="match status" value="1"/>
</dbReference>
<sequence length="417" mass="47825">MMKKIQVHVFTLLLLSLLLVLIQSSSQRTINILDYPGITFSDSEFHQGLSSSTILSSDAQQLIYECDLRKAYQWPFCEYEFKTNEHAIGFDLSSMSTLNIKMNVLFNGRPTSETPIRIYLKHYEPEIVETSGLKTNQIEFDMSDFKEGIELPLGSLQVADWWRRENNISVEYGYADISNIHYISIATASEAPEGVYRFTVETMEVSGKWISDETFYRLLLAFWLLSASLYLVISFVYAIRQNRRLKNENAMLRVSNHEYIVKASYDSLTGALNRGGSEVVIDDLMNSCASLVIIYLDLDRFKSINDRHGHQCGDSVLQLFSRCVRHIKGEGQHFIRWGGEEFLLICEDIRLDEGIQVAKGIQQKMTNQKWPYSEQITCSIGVAELLSNEKIELTIERADKALYQAKRLGRNRIELAV</sequence>
<dbReference type="PANTHER" id="PTHR45138">
    <property type="entry name" value="REGULATORY COMPONENTS OF SENSORY TRANSDUCTION SYSTEM"/>
    <property type="match status" value="1"/>
</dbReference>
<reference evidence="6" key="1">
    <citation type="submission" date="2021-11" db="EMBL/GenBank/DDBJ databases">
        <title>Vibrio ZSDE26 sp. nov. and Vibrio ZSDZ34 sp. nov., isolated from coastal seawater in Qingdao.</title>
        <authorList>
            <person name="Zhang P."/>
        </authorList>
    </citation>
    <scope>NUCLEOTIDE SEQUENCE</scope>
    <source>
        <strain evidence="6">ZSDE26</strain>
    </source>
</reference>
<keyword evidence="7" id="KW-1185">Reference proteome</keyword>
<evidence type="ECO:0000256" key="3">
    <source>
        <dbReference type="ARBA" id="ARBA00034247"/>
    </source>
</evidence>
<dbReference type="GO" id="GO:0005886">
    <property type="term" value="C:plasma membrane"/>
    <property type="evidence" value="ECO:0007669"/>
    <property type="project" value="TreeGrafter"/>
</dbReference>
<accession>A0A9X2BL13</accession>
<dbReference type="PROSITE" id="PS50887">
    <property type="entry name" value="GGDEF"/>
    <property type="match status" value="1"/>
</dbReference>
<dbReference type="CDD" id="cd01949">
    <property type="entry name" value="GGDEF"/>
    <property type="match status" value="1"/>
</dbReference>
<organism evidence="6 7">
    <name type="scientific">Vibrio amylolyticus</name>
    <dbReference type="NCBI Taxonomy" id="2847292"/>
    <lineage>
        <taxon>Bacteria</taxon>
        <taxon>Pseudomonadati</taxon>
        <taxon>Pseudomonadota</taxon>
        <taxon>Gammaproteobacteria</taxon>
        <taxon>Vibrionales</taxon>
        <taxon>Vibrionaceae</taxon>
        <taxon>Vibrio</taxon>
    </lineage>
</organism>
<evidence type="ECO:0000259" key="5">
    <source>
        <dbReference type="PROSITE" id="PS50887"/>
    </source>
</evidence>
<dbReference type="Proteomes" id="UP001139559">
    <property type="component" value="Unassembled WGS sequence"/>
</dbReference>
<evidence type="ECO:0000313" key="7">
    <source>
        <dbReference type="Proteomes" id="UP001139559"/>
    </source>
</evidence>
<gene>
    <name evidence="6" type="ORF">KP803_09115</name>
</gene>